<dbReference type="InterPro" id="IPR037066">
    <property type="entry name" value="Plug_dom_sf"/>
</dbReference>
<evidence type="ECO:0000256" key="5">
    <source>
        <dbReference type="ARBA" id="ARBA00022692"/>
    </source>
</evidence>
<dbReference type="NCBIfam" id="TIGR01786">
    <property type="entry name" value="TonB-hemlactrns"/>
    <property type="match status" value="1"/>
</dbReference>
<dbReference type="PANTHER" id="PTHR30069:SF29">
    <property type="entry name" value="HEMOGLOBIN AND HEMOGLOBIN-HAPTOGLOBIN-BINDING PROTEIN 1-RELATED"/>
    <property type="match status" value="1"/>
</dbReference>
<protein>
    <submittedName>
        <fullName evidence="17">TonB-dependent hemoglobin/transferrin/lactoferrin family receptor</fullName>
    </submittedName>
</protein>
<organism evidence="17 18">
    <name type="scientific">Rheinheimera riviphila</name>
    <dbReference type="NCBI Taxonomy" id="1834037"/>
    <lineage>
        <taxon>Bacteria</taxon>
        <taxon>Pseudomonadati</taxon>
        <taxon>Pseudomonadota</taxon>
        <taxon>Gammaproteobacteria</taxon>
        <taxon>Chromatiales</taxon>
        <taxon>Chromatiaceae</taxon>
        <taxon>Rheinheimera</taxon>
    </lineage>
</organism>
<dbReference type="GO" id="GO:0044718">
    <property type="term" value="P:siderophore transmembrane transport"/>
    <property type="evidence" value="ECO:0007669"/>
    <property type="project" value="TreeGrafter"/>
</dbReference>
<dbReference type="InterPro" id="IPR012910">
    <property type="entry name" value="Plug_dom"/>
</dbReference>
<dbReference type="Pfam" id="PF07715">
    <property type="entry name" value="Plug"/>
    <property type="match status" value="1"/>
</dbReference>
<evidence type="ECO:0000256" key="13">
    <source>
        <dbReference type="RuleBase" id="RU003357"/>
    </source>
</evidence>
<evidence type="ECO:0000256" key="7">
    <source>
        <dbReference type="ARBA" id="ARBA00023077"/>
    </source>
</evidence>
<dbReference type="InterPro" id="IPR010949">
    <property type="entry name" value="TonB_Hb/transfer/lactofer_rcpt"/>
</dbReference>
<dbReference type="EMBL" id="SACS01000004">
    <property type="protein sequence ID" value="RVU40444.1"/>
    <property type="molecule type" value="Genomic_DNA"/>
</dbReference>
<dbReference type="InterPro" id="IPR036942">
    <property type="entry name" value="Beta-barrel_TonB_sf"/>
</dbReference>
<comment type="similarity">
    <text evidence="2">Belongs to the TonB-dependent receptor family. Hemoglobin/haptoglobin binding protein subfamily.</text>
</comment>
<evidence type="ECO:0000256" key="1">
    <source>
        <dbReference type="ARBA" id="ARBA00004571"/>
    </source>
</evidence>
<dbReference type="OrthoDB" id="9764669at2"/>
<evidence type="ECO:0000259" key="16">
    <source>
        <dbReference type="Pfam" id="PF07715"/>
    </source>
</evidence>
<keyword evidence="10 11" id="KW-0998">Cell outer membrane</keyword>
<dbReference type="GO" id="GO:0015344">
    <property type="term" value="F:siderophore uptake transmembrane transporter activity"/>
    <property type="evidence" value="ECO:0007669"/>
    <property type="project" value="TreeGrafter"/>
</dbReference>
<keyword evidence="4 11" id="KW-1134">Transmembrane beta strand</keyword>
<evidence type="ECO:0000256" key="9">
    <source>
        <dbReference type="ARBA" id="ARBA00023170"/>
    </source>
</evidence>
<comment type="caution">
    <text evidence="17">The sequence shown here is derived from an EMBL/GenBank/DDBJ whole genome shotgun (WGS) entry which is preliminary data.</text>
</comment>
<accession>A0A437R107</accession>
<dbReference type="Gene3D" id="2.170.130.10">
    <property type="entry name" value="TonB-dependent receptor, plug domain"/>
    <property type="match status" value="1"/>
</dbReference>
<evidence type="ECO:0000256" key="14">
    <source>
        <dbReference type="SAM" id="SignalP"/>
    </source>
</evidence>
<evidence type="ECO:0000256" key="8">
    <source>
        <dbReference type="ARBA" id="ARBA00023136"/>
    </source>
</evidence>
<dbReference type="PANTHER" id="PTHR30069">
    <property type="entry name" value="TONB-DEPENDENT OUTER MEMBRANE RECEPTOR"/>
    <property type="match status" value="1"/>
</dbReference>
<feature type="domain" description="TonB-dependent receptor-like beta-barrel" evidence="15">
    <location>
        <begin position="282"/>
        <end position="738"/>
    </location>
</feature>
<evidence type="ECO:0000256" key="3">
    <source>
        <dbReference type="ARBA" id="ARBA00022448"/>
    </source>
</evidence>
<dbReference type="AlphaFoldDB" id="A0A437R107"/>
<reference evidence="17 18" key="1">
    <citation type="submission" date="2019-01" db="EMBL/GenBank/DDBJ databases">
        <authorList>
            <person name="Chen W.-M."/>
        </authorList>
    </citation>
    <scope>NUCLEOTIDE SEQUENCE [LARGE SCALE GENOMIC DNA]</scope>
    <source>
        <strain evidence="17 18">KYPC3</strain>
    </source>
</reference>
<feature type="signal peptide" evidence="14">
    <location>
        <begin position="1"/>
        <end position="20"/>
    </location>
</feature>
<keyword evidence="18" id="KW-1185">Reference proteome</keyword>
<dbReference type="Gene3D" id="2.40.170.20">
    <property type="entry name" value="TonB-dependent receptor, beta-barrel domain"/>
    <property type="match status" value="1"/>
</dbReference>
<evidence type="ECO:0000313" key="17">
    <source>
        <dbReference type="EMBL" id="RVU40444.1"/>
    </source>
</evidence>
<evidence type="ECO:0000256" key="11">
    <source>
        <dbReference type="PROSITE-ProRule" id="PRU01360"/>
    </source>
</evidence>
<name>A0A437R107_9GAMM</name>
<dbReference type="InterPro" id="IPR039426">
    <property type="entry name" value="TonB-dep_rcpt-like"/>
</dbReference>
<keyword evidence="3 11" id="KW-0813">Transport</keyword>
<evidence type="ECO:0000256" key="10">
    <source>
        <dbReference type="ARBA" id="ARBA00023237"/>
    </source>
</evidence>
<dbReference type="GO" id="GO:0009279">
    <property type="term" value="C:cell outer membrane"/>
    <property type="evidence" value="ECO:0007669"/>
    <property type="project" value="UniProtKB-SubCell"/>
</dbReference>
<evidence type="ECO:0000256" key="6">
    <source>
        <dbReference type="ARBA" id="ARBA00022729"/>
    </source>
</evidence>
<keyword evidence="6 14" id="KW-0732">Signal</keyword>
<dbReference type="RefSeq" id="WP_127697988.1">
    <property type="nucleotide sequence ID" value="NZ_SACS01000004.1"/>
</dbReference>
<evidence type="ECO:0000256" key="2">
    <source>
        <dbReference type="ARBA" id="ARBA00008143"/>
    </source>
</evidence>
<keyword evidence="9 17" id="KW-0675">Receptor</keyword>
<proteinExistence type="inferred from homology"/>
<keyword evidence="7 13" id="KW-0798">TonB box</keyword>
<gene>
    <name evidence="17" type="ORF">EOE67_05180</name>
</gene>
<keyword evidence="5 11" id="KW-0812">Transmembrane</keyword>
<feature type="domain" description="TonB-dependent receptor plug" evidence="16">
    <location>
        <begin position="69"/>
        <end position="176"/>
    </location>
</feature>
<evidence type="ECO:0000256" key="12">
    <source>
        <dbReference type="PROSITE-ProRule" id="PRU10144"/>
    </source>
</evidence>
<dbReference type="PROSITE" id="PS52016">
    <property type="entry name" value="TONB_DEPENDENT_REC_3"/>
    <property type="match status" value="1"/>
</dbReference>
<dbReference type="InterPro" id="IPR000531">
    <property type="entry name" value="Beta-barrel_TonB"/>
</dbReference>
<feature type="short sequence motif" description="TonB C-terminal box" evidence="12">
    <location>
        <begin position="769"/>
        <end position="786"/>
    </location>
</feature>
<evidence type="ECO:0000256" key="4">
    <source>
        <dbReference type="ARBA" id="ARBA00022452"/>
    </source>
</evidence>
<dbReference type="Proteomes" id="UP000283077">
    <property type="component" value="Unassembled WGS sequence"/>
</dbReference>
<sequence>MKFSLSILALAISCSYVSNAAAQAAAAPTEAATIGKKTAPASPANTGTLAAVEVTAAAIEQSPSPVLNQTSINSKQLELQQATNLTDMLRYVPGVAVTDIGRFGSSGINIRGLESDQISMTVDGMALGESLDPASFATYDFFRVGRGGLDPAALKQVTVLKGADAISSGSGSLGGAVQFQTKDAADFLPQEGNGAYARLSAQYSGSNREWMQSMIVAGREQGLEALLVFTKRDGHQQQAYRKNDQNVGPARTSADPFTSSSDNLLAKLQYQLLPDHQLGLTADLQRSESLLSNLSRQDATYLARFGDDQSERFRYGLQYEHSGATPAYDLLTLNYDHQNSLNKGLSTMLVTSPCAQNVTPCLRAEDRSFRQKAEQLRLSLDKELTGSGFNQQWLYGVSTQQKNVASDFVDRRYLGQSRTLTSIELDPALVPETQVNEYALFARDQIKFNDEQTTLVLGARYDKLDYQPTTGPRYQDKTGTVQDVDFAALSWQSQLRYELMPGHTVSAQLGRGFRAPTVEDLYLQTATTTAVEAVSKQTVTVLSAIANPALKSERSLNLELAYQLETAQSQHKFALFRDEYSDLIESVQQVQNPGTRYQSCFRGACTESMGTVYSQMQNIGEVEVQGAEVSGHWQSANAWQLHWSGAYQSGEKANGDPYLSISPWSAVLGVSHQLDAVSLQLNSRFQQGKRREDATVTQASGAVVPGSTFLSNSAAVLDLSLQWDISPQLELTAGVFNLLDKQYYRWERIRFINQSPGAVLGGVLGNGIERFSEPGRYARIGVSYTF</sequence>
<comment type="subcellular location">
    <subcellularLocation>
        <location evidence="1 11">Cell outer membrane</location>
        <topology evidence="1 11">Multi-pass membrane protein</topology>
    </subcellularLocation>
</comment>
<keyword evidence="8 11" id="KW-0472">Membrane</keyword>
<dbReference type="CDD" id="cd01347">
    <property type="entry name" value="ligand_gated_channel"/>
    <property type="match status" value="1"/>
</dbReference>
<dbReference type="Pfam" id="PF00593">
    <property type="entry name" value="TonB_dep_Rec_b-barrel"/>
    <property type="match status" value="1"/>
</dbReference>
<feature type="chain" id="PRO_5019085443" evidence="14">
    <location>
        <begin position="21"/>
        <end position="786"/>
    </location>
</feature>
<evidence type="ECO:0000259" key="15">
    <source>
        <dbReference type="Pfam" id="PF00593"/>
    </source>
</evidence>
<evidence type="ECO:0000313" key="18">
    <source>
        <dbReference type="Proteomes" id="UP000283077"/>
    </source>
</evidence>
<dbReference type="PROSITE" id="PS01156">
    <property type="entry name" value="TONB_DEPENDENT_REC_2"/>
    <property type="match status" value="1"/>
</dbReference>
<dbReference type="InterPro" id="IPR010917">
    <property type="entry name" value="TonB_rcpt_CS"/>
</dbReference>
<dbReference type="SUPFAM" id="SSF56935">
    <property type="entry name" value="Porins"/>
    <property type="match status" value="1"/>
</dbReference>